<name>A0A5R8KKS9_9BACT</name>
<dbReference type="RefSeq" id="WP_138084584.1">
    <property type="nucleotide sequence ID" value="NZ_VAUV01000002.1"/>
</dbReference>
<evidence type="ECO:0000313" key="1">
    <source>
        <dbReference type="EMBL" id="TLD72229.1"/>
    </source>
</evidence>
<comment type="caution">
    <text evidence="1">The sequence shown here is derived from an EMBL/GenBank/DDBJ whole genome shotgun (WGS) entry which is preliminary data.</text>
</comment>
<reference evidence="1 2" key="1">
    <citation type="submission" date="2019-05" db="EMBL/GenBank/DDBJ databases">
        <title>Verrucobacter flavum gen. nov., sp. nov. a new member of the family Verrucomicrobiaceae.</title>
        <authorList>
            <person name="Szuroczki S."/>
            <person name="Abbaszade G."/>
            <person name="Szabo A."/>
            <person name="Felfoldi T."/>
            <person name="Schumann P."/>
            <person name="Boka K."/>
            <person name="Keki Z."/>
            <person name="Toumi M."/>
            <person name="Toth E."/>
        </authorList>
    </citation>
    <scope>NUCLEOTIDE SEQUENCE [LARGE SCALE GENOMIC DNA]</scope>
    <source>
        <strain evidence="1 2">MG-N-17</strain>
    </source>
</reference>
<evidence type="ECO:0000313" key="2">
    <source>
        <dbReference type="Proteomes" id="UP000306196"/>
    </source>
</evidence>
<dbReference type="Proteomes" id="UP000306196">
    <property type="component" value="Unassembled WGS sequence"/>
</dbReference>
<dbReference type="EMBL" id="VAUV01000002">
    <property type="protein sequence ID" value="TLD72229.1"/>
    <property type="molecule type" value="Genomic_DNA"/>
</dbReference>
<organism evidence="1 2">
    <name type="scientific">Phragmitibacter flavus</name>
    <dbReference type="NCBI Taxonomy" id="2576071"/>
    <lineage>
        <taxon>Bacteria</taxon>
        <taxon>Pseudomonadati</taxon>
        <taxon>Verrucomicrobiota</taxon>
        <taxon>Verrucomicrobiia</taxon>
        <taxon>Verrucomicrobiales</taxon>
        <taxon>Verrucomicrobiaceae</taxon>
        <taxon>Phragmitibacter</taxon>
    </lineage>
</organism>
<gene>
    <name evidence="1" type="ORF">FEM03_02410</name>
</gene>
<evidence type="ECO:0008006" key="3">
    <source>
        <dbReference type="Google" id="ProtNLM"/>
    </source>
</evidence>
<accession>A0A5R8KKS9</accession>
<proteinExistence type="predicted"/>
<keyword evidence="2" id="KW-1185">Reference proteome</keyword>
<sequence length="87" mass="9811">MNPATETSLEHAERVQIKDLVRHHVHDLRNCINCANMEASLLGDSVTDPDMLESLASIRQQMMDMDKLASSFAKNFAHYPDPEDPTD</sequence>
<protein>
    <recommendedName>
        <fullName evidence="3">Histidine kinase</fullName>
    </recommendedName>
</protein>
<dbReference type="AlphaFoldDB" id="A0A5R8KKS9"/>